<evidence type="ECO:0000313" key="1">
    <source>
        <dbReference type="EMBL" id="KAK7372867.1"/>
    </source>
</evidence>
<gene>
    <name evidence="1" type="ORF">VNO80_06256</name>
</gene>
<protein>
    <submittedName>
        <fullName evidence="1">Uncharacterized protein</fullName>
    </submittedName>
</protein>
<name>A0AAN9NHE5_PHACN</name>
<sequence length="91" mass="10009">MRLRQQEKRLGSKEAYSRRVDLGLLGCVVLCVLRLCGLPLESKTPKLNGGFGFLWIDGPPLLGPTPLYSSSMQAQLSTCILQSHAKSAFFL</sequence>
<dbReference type="Proteomes" id="UP001374584">
    <property type="component" value="Unassembled WGS sequence"/>
</dbReference>
<dbReference type="EMBL" id="JAYMYR010000003">
    <property type="protein sequence ID" value="KAK7372867.1"/>
    <property type="molecule type" value="Genomic_DNA"/>
</dbReference>
<accession>A0AAN9NHE5</accession>
<organism evidence="1 2">
    <name type="scientific">Phaseolus coccineus</name>
    <name type="common">Scarlet runner bean</name>
    <name type="synonym">Phaseolus multiflorus</name>
    <dbReference type="NCBI Taxonomy" id="3886"/>
    <lineage>
        <taxon>Eukaryota</taxon>
        <taxon>Viridiplantae</taxon>
        <taxon>Streptophyta</taxon>
        <taxon>Embryophyta</taxon>
        <taxon>Tracheophyta</taxon>
        <taxon>Spermatophyta</taxon>
        <taxon>Magnoliopsida</taxon>
        <taxon>eudicotyledons</taxon>
        <taxon>Gunneridae</taxon>
        <taxon>Pentapetalae</taxon>
        <taxon>rosids</taxon>
        <taxon>fabids</taxon>
        <taxon>Fabales</taxon>
        <taxon>Fabaceae</taxon>
        <taxon>Papilionoideae</taxon>
        <taxon>50 kb inversion clade</taxon>
        <taxon>NPAAA clade</taxon>
        <taxon>indigoferoid/millettioid clade</taxon>
        <taxon>Phaseoleae</taxon>
        <taxon>Phaseolus</taxon>
    </lineage>
</organism>
<evidence type="ECO:0000313" key="2">
    <source>
        <dbReference type="Proteomes" id="UP001374584"/>
    </source>
</evidence>
<comment type="caution">
    <text evidence="1">The sequence shown here is derived from an EMBL/GenBank/DDBJ whole genome shotgun (WGS) entry which is preliminary data.</text>
</comment>
<keyword evidence="2" id="KW-1185">Reference proteome</keyword>
<reference evidence="1 2" key="1">
    <citation type="submission" date="2024-01" db="EMBL/GenBank/DDBJ databases">
        <title>The genomes of 5 underutilized Papilionoideae crops provide insights into root nodulation and disease resistanc.</title>
        <authorList>
            <person name="Jiang F."/>
        </authorList>
    </citation>
    <scope>NUCLEOTIDE SEQUENCE [LARGE SCALE GENOMIC DNA]</scope>
    <source>
        <strain evidence="1">JINMINGXINNONG_FW02</strain>
        <tissue evidence="1">Leaves</tissue>
    </source>
</reference>
<dbReference type="AlphaFoldDB" id="A0AAN9NHE5"/>
<proteinExistence type="predicted"/>